<dbReference type="KEGG" id="hch:HCH_00784"/>
<sequence>MKKIVICVGTVYGAALETAEAVQKALNDKEYEARVAQNPTLEDITEADSAALICTSTTGSGDLPDNIAPLYTALTTQFPNIVGKPFGLITLGDSSYFDSYCGAGEQMEHAMTELAAVKVGEELKIDAMETTDPAEEAVAWALEWAQQLP</sequence>
<dbReference type="Pfam" id="PF00258">
    <property type="entry name" value="Flavodoxin_1"/>
    <property type="match status" value="1"/>
</dbReference>
<dbReference type="InterPro" id="IPR029039">
    <property type="entry name" value="Flavoprotein-like_sf"/>
</dbReference>
<keyword evidence="2" id="KW-0288">FMN</keyword>
<dbReference type="GO" id="GO:0010181">
    <property type="term" value="F:FMN binding"/>
    <property type="evidence" value="ECO:0007669"/>
    <property type="project" value="InterPro"/>
</dbReference>
<dbReference type="HOGENOM" id="CLU_051402_4_1_6"/>
<name>Q2SNU4_HAHCH</name>
<proteinExistence type="predicted"/>
<evidence type="ECO:0000256" key="1">
    <source>
        <dbReference type="ARBA" id="ARBA00022630"/>
    </source>
</evidence>
<dbReference type="PROSITE" id="PS50902">
    <property type="entry name" value="FLAVODOXIN_LIKE"/>
    <property type="match status" value="1"/>
</dbReference>
<evidence type="ECO:0000313" key="4">
    <source>
        <dbReference type="EMBL" id="ABC27680.1"/>
    </source>
</evidence>
<keyword evidence="1" id="KW-0285">Flavoprotein</keyword>
<dbReference type="Gene3D" id="3.40.50.360">
    <property type="match status" value="1"/>
</dbReference>
<dbReference type="eggNOG" id="COG0716">
    <property type="taxonomic scope" value="Bacteria"/>
</dbReference>
<dbReference type="AlphaFoldDB" id="Q2SNU4"/>
<reference evidence="4 5" key="1">
    <citation type="journal article" date="2005" name="Nucleic Acids Res.">
        <title>Genomic blueprint of Hahella chejuensis, a marine microbe producing an algicidal agent.</title>
        <authorList>
            <person name="Jeong H."/>
            <person name="Yim J.H."/>
            <person name="Lee C."/>
            <person name="Choi S.-H."/>
            <person name="Park Y.K."/>
            <person name="Yoon S.H."/>
            <person name="Hur C.-G."/>
            <person name="Kang H.-Y."/>
            <person name="Kim D."/>
            <person name="Lee H.H."/>
            <person name="Park K.H."/>
            <person name="Park S.-H."/>
            <person name="Park H.-S."/>
            <person name="Lee H.K."/>
            <person name="Oh T.K."/>
            <person name="Kim J.F."/>
        </authorList>
    </citation>
    <scope>NUCLEOTIDE SEQUENCE [LARGE SCALE GENOMIC DNA]</scope>
    <source>
        <strain evidence="4 5">KCTC 2396</strain>
    </source>
</reference>
<dbReference type="EMBL" id="CP000155">
    <property type="protein sequence ID" value="ABC27680.1"/>
    <property type="molecule type" value="Genomic_DNA"/>
</dbReference>
<dbReference type="NCBIfam" id="NF005989">
    <property type="entry name" value="PRK08105.1"/>
    <property type="match status" value="1"/>
</dbReference>
<feature type="domain" description="Flavodoxin-like" evidence="3">
    <location>
        <begin position="4"/>
        <end position="145"/>
    </location>
</feature>
<dbReference type="SUPFAM" id="SSF52218">
    <property type="entry name" value="Flavoproteins"/>
    <property type="match status" value="1"/>
</dbReference>
<dbReference type="Proteomes" id="UP000000238">
    <property type="component" value="Chromosome"/>
</dbReference>
<evidence type="ECO:0000259" key="3">
    <source>
        <dbReference type="PROSITE" id="PS50902"/>
    </source>
</evidence>
<keyword evidence="5" id="KW-1185">Reference proteome</keyword>
<protein>
    <submittedName>
        <fullName evidence="4">Flavodoxins</fullName>
    </submittedName>
</protein>
<dbReference type="OrthoDB" id="359268at2"/>
<evidence type="ECO:0000313" key="5">
    <source>
        <dbReference type="Proteomes" id="UP000000238"/>
    </source>
</evidence>
<gene>
    <name evidence="4" type="ordered locus">HCH_00784</name>
</gene>
<dbReference type="RefSeq" id="WP_011394757.1">
    <property type="nucleotide sequence ID" value="NC_007645.1"/>
</dbReference>
<evidence type="ECO:0000256" key="2">
    <source>
        <dbReference type="ARBA" id="ARBA00022643"/>
    </source>
</evidence>
<dbReference type="InterPro" id="IPR008254">
    <property type="entry name" value="Flavodoxin/NO_synth"/>
</dbReference>
<accession>Q2SNU4</accession>
<organism evidence="4 5">
    <name type="scientific">Hahella chejuensis (strain KCTC 2396)</name>
    <dbReference type="NCBI Taxonomy" id="349521"/>
    <lineage>
        <taxon>Bacteria</taxon>
        <taxon>Pseudomonadati</taxon>
        <taxon>Pseudomonadota</taxon>
        <taxon>Gammaproteobacteria</taxon>
        <taxon>Oceanospirillales</taxon>
        <taxon>Hahellaceae</taxon>
        <taxon>Hahella</taxon>
    </lineage>
</organism>
<dbReference type="STRING" id="349521.HCH_00784"/>